<evidence type="ECO:0000313" key="2">
    <source>
        <dbReference type="Proteomes" id="UP000886998"/>
    </source>
</evidence>
<gene>
    <name evidence="1" type="ORF">TNIN_391891</name>
</gene>
<evidence type="ECO:0000313" key="1">
    <source>
        <dbReference type="EMBL" id="GFY49023.1"/>
    </source>
</evidence>
<comment type="caution">
    <text evidence="1">The sequence shown here is derived from an EMBL/GenBank/DDBJ whole genome shotgun (WGS) entry which is preliminary data.</text>
</comment>
<dbReference type="Proteomes" id="UP000886998">
    <property type="component" value="Unassembled WGS sequence"/>
</dbReference>
<accession>A0A8X7BZS6</accession>
<protein>
    <submittedName>
        <fullName evidence="1">Uncharacterized protein</fullName>
    </submittedName>
</protein>
<dbReference type="EMBL" id="BMAV01006778">
    <property type="protein sequence ID" value="GFY49023.1"/>
    <property type="molecule type" value="Genomic_DNA"/>
</dbReference>
<sequence>MGSGNINCIFFSLFEESKAGRFLGKVVSSEKVDFADSDDFAKVVPIHQDILLTHFIQGYGLHALEECGSPKAVSPVDRERHLIYLLCYQFNLVFGRGSLVIMVKSSAV</sequence>
<dbReference type="AlphaFoldDB" id="A0A8X7BZS6"/>
<name>A0A8X7BZS6_9ARAC</name>
<keyword evidence="2" id="KW-1185">Reference proteome</keyword>
<reference evidence="1" key="1">
    <citation type="submission" date="2020-08" db="EMBL/GenBank/DDBJ databases">
        <title>Multicomponent nature underlies the extraordinary mechanical properties of spider dragline silk.</title>
        <authorList>
            <person name="Kono N."/>
            <person name="Nakamura H."/>
            <person name="Mori M."/>
            <person name="Yoshida Y."/>
            <person name="Ohtoshi R."/>
            <person name="Malay A.D."/>
            <person name="Moran D.A.P."/>
            <person name="Tomita M."/>
            <person name="Numata K."/>
            <person name="Arakawa K."/>
        </authorList>
    </citation>
    <scope>NUCLEOTIDE SEQUENCE</scope>
</reference>
<organism evidence="1 2">
    <name type="scientific">Trichonephila inaurata madagascariensis</name>
    <dbReference type="NCBI Taxonomy" id="2747483"/>
    <lineage>
        <taxon>Eukaryota</taxon>
        <taxon>Metazoa</taxon>
        <taxon>Ecdysozoa</taxon>
        <taxon>Arthropoda</taxon>
        <taxon>Chelicerata</taxon>
        <taxon>Arachnida</taxon>
        <taxon>Araneae</taxon>
        <taxon>Araneomorphae</taxon>
        <taxon>Entelegynae</taxon>
        <taxon>Araneoidea</taxon>
        <taxon>Nephilidae</taxon>
        <taxon>Trichonephila</taxon>
        <taxon>Trichonephila inaurata</taxon>
    </lineage>
</organism>
<proteinExistence type="predicted"/>